<evidence type="ECO:0000313" key="8">
    <source>
        <dbReference type="Proteomes" id="UP000030491"/>
    </source>
</evidence>
<dbReference type="Pfam" id="PF01266">
    <property type="entry name" value="DAO"/>
    <property type="match status" value="1"/>
</dbReference>
<name>A0A0A1ZY49_PROMR</name>
<dbReference type="PANTHER" id="PTHR43104">
    <property type="entry name" value="L-2-HYDROXYGLUTARATE DEHYDROGENASE, MITOCHONDRIAL"/>
    <property type="match status" value="1"/>
</dbReference>
<comment type="caution">
    <text evidence="7">The sequence shown here is derived from an EMBL/GenBank/DDBJ whole genome shotgun (WGS) entry which is preliminary data.</text>
</comment>
<dbReference type="GO" id="GO:0005737">
    <property type="term" value="C:cytoplasm"/>
    <property type="evidence" value="ECO:0007669"/>
    <property type="project" value="TreeGrafter"/>
</dbReference>
<gene>
    <name evidence="7" type="ORF">EU93_0238</name>
</gene>
<dbReference type="PANTHER" id="PTHR43104:SF2">
    <property type="entry name" value="L-2-HYDROXYGLUTARATE DEHYDROGENASE, MITOCHONDRIAL"/>
    <property type="match status" value="1"/>
</dbReference>
<dbReference type="OrthoDB" id="9801699at2"/>
<keyword evidence="3" id="KW-0274">FAD</keyword>
<dbReference type="SUPFAM" id="SSF51905">
    <property type="entry name" value="FAD/NAD(P)-binding domain"/>
    <property type="match status" value="1"/>
</dbReference>
<dbReference type="RefSeq" id="WP_032513001.1">
    <property type="nucleotide sequence ID" value="NZ_JNAJ01000004.1"/>
</dbReference>
<evidence type="ECO:0000313" key="7">
    <source>
        <dbReference type="EMBL" id="KGF93063.1"/>
    </source>
</evidence>
<accession>A0A0A1ZY49</accession>
<keyword evidence="2" id="KW-0285">Flavoprotein</keyword>
<comment type="cofactor">
    <cofactor evidence="1">
        <name>FAD</name>
        <dbReference type="ChEBI" id="CHEBI:57692"/>
    </cofactor>
</comment>
<dbReference type="GO" id="GO:0003973">
    <property type="term" value="F:(S)-2-hydroxy-acid oxidase activity"/>
    <property type="evidence" value="ECO:0007669"/>
    <property type="project" value="UniProtKB-EC"/>
</dbReference>
<dbReference type="Proteomes" id="UP000030491">
    <property type="component" value="Unassembled WGS sequence"/>
</dbReference>
<evidence type="ECO:0000256" key="4">
    <source>
        <dbReference type="ARBA" id="ARBA00023002"/>
    </source>
</evidence>
<dbReference type="InterPro" id="IPR036188">
    <property type="entry name" value="FAD/NAD-bd_sf"/>
</dbReference>
<evidence type="ECO:0000256" key="5">
    <source>
        <dbReference type="ARBA" id="ARBA00037941"/>
    </source>
</evidence>
<dbReference type="AlphaFoldDB" id="A0A0A1ZY49"/>
<dbReference type="Gene3D" id="3.50.50.60">
    <property type="entry name" value="FAD/NAD(P)-binding domain"/>
    <property type="match status" value="1"/>
</dbReference>
<dbReference type="EC" id="1.1.3.15" evidence="7"/>
<dbReference type="GO" id="GO:0047545">
    <property type="term" value="F:(S)-2-hydroxyglutarate dehydrogenase activity"/>
    <property type="evidence" value="ECO:0007669"/>
    <property type="project" value="TreeGrafter"/>
</dbReference>
<dbReference type="Gene3D" id="3.30.9.10">
    <property type="entry name" value="D-Amino Acid Oxidase, subunit A, domain 2"/>
    <property type="match status" value="1"/>
</dbReference>
<dbReference type="InterPro" id="IPR006076">
    <property type="entry name" value="FAD-dep_OxRdtase"/>
</dbReference>
<keyword evidence="4 7" id="KW-0560">Oxidoreductase</keyword>
<feature type="domain" description="FAD dependent oxidoreductase" evidence="6">
    <location>
        <begin position="3"/>
        <end position="274"/>
    </location>
</feature>
<sequence>MKVIIGAGCVGLSIAYKLLEKYKTAKDIVIIDKYNTPTKGTSLRNSGVLHAGLYYPKGSDKSNLCIKGGEILFKLCKDNNLPVLNCGKLIVPFSKRDEENLDNLFLNATDCGRTVKIIDHQEASKIQPQIRKLNKYLWSPKTSVFDPEKVLNFFYRKLIDSGAKFLLDSVDEIDFERLSIKTKRNNNLKYSFLFNCAGPGALKLAENKKKLYGNLIVLPILGQYGIIPRKNYLKTNIYPVPDPNLPFLGIHITPLNDGNILIGPNAIPVFNKDVQGKELSDLISLFPNLFYHSKLFLSNAQNYRKHALNELSFSVLNKFKKETAKFLDFSDNSIENMFMSKKNYGIRPQLYDKQRNKLVDDFMYDIDESSINIVNAVSPAFTSCLALSEKIVKTISN</sequence>
<comment type="similarity">
    <text evidence="5">Belongs to the L2HGDH family.</text>
</comment>
<evidence type="ECO:0000259" key="6">
    <source>
        <dbReference type="Pfam" id="PF01266"/>
    </source>
</evidence>
<evidence type="ECO:0000256" key="3">
    <source>
        <dbReference type="ARBA" id="ARBA00022827"/>
    </source>
</evidence>
<protein>
    <submittedName>
        <fullName evidence="7">L-2-hydroxyglutarate oxidase</fullName>
        <ecNumber evidence="7">1.1.3.15</ecNumber>
    </submittedName>
</protein>
<dbReference type="EMBL" id="JNAJ01000004">
    <property type="protein sequence ID" value="KGF93063.1"/>
    <property type="molecule type" value="Genomic_DNA"/>
</dbReference>
<reference evidence="8" key="1">
    <citation type="journal article" date="2014" name="Sci. Data">
        <title>Genomes of diverse isolates of the marine cyanobacterium Prochlorococcus.</title>
        <authorList>
            <person name="Biller S."/>
            <person name="Berube P."/>
            <person name="Thompson J."/>
            <person name="Kelly L."/>
            <person name="Roggensack S."/>
            <person name="Awad L."/>
            <person name="Roache-Johnson K."/>
            <person name="Ding H."/>
            <person name="Giovannoni S.J."/>
            <person name="Moore L.R."/>
            <person name="Chisholm S.W."/>
        </authorList>
    </citation>
    <scope>NUCLEOTIDE SEQUENCE [LARGE SCALE GENOMIC DNA]</scope>
</reference>
<evidence type="ECO:0000256" key="2">
    <source>
        <dbReference type="ARBA" id="ARBA00022630"/>
    </source>
</evidence>
<evidence type="ECO:0000256" key="1">
    <source>
        <dbReference type="ARBA" id="ARBA00001974"/>
    </source>
</evidence>
<proteinExistence type="inferred from homology"/>
<organism evidence="7 8">
    <name type="scientific">Prochlorococcus marinus str. MIT 9116</name>
    <dbReference type="NCBI Taxonomy" id="167544"/>
    <lineage>
        <taxon>Bacteria</taxon>
        <taxon>Bacillati</taxon>
        <taxon>Cyanobacteriota</taxon>
        <taxon>Cyanophyceae</taxon>
        <taxon>Synechococcales</taxon>
        <taxon>Prochlorococcaceae</taxon>
        <taxon>Prochlorococcus</taxon>
    </lineage>
</organism>